<proteinExistence type="predicted"/>
<organism evidence="2 3">
    <name type="scientific">Alienimonas chondri</name>
    <dbReference type="NCBI Taxonomy" id="2681879"/>
    <lineage>
        <taxon>Bacteria</taxon>
        <taxon>Pseudomonadati</taxon>
        <taxon>Planctomycetota</taxon>
        <taxon>Planctomycetia</taxon>
        <taxon>Planctomycetales</taxon>
        <taxon>Planctomycetaceae</taxon>
        <taxon>Alienimonas</taxon>
    </lineage>
</organism>
<dbReference type="Proteomes" id="UP000609651">
    <property type="component" value="Unassembled WGS sequence"/>
</dbReference>
<reference evidence="2 3" key="1">
    <citation type="journal article" date="2020" name="Syst. Appl. Microbiol.">
        <title>Alienimonas chondri sp. nov., a novel planctomycete isolated from the biofilm of the red alga Chondrus crispus.</title>
        <authorList>
            <person name="Vitorino I."/>
            <person name="Albuquerque L."/>
            <person name="Wiegand S."/>
            <person name="Kallscheuer N."/>
            <person name="da Costa M.S."/>
            <person name="Lobo-da-Cunha A."/>
            <person name="Jogler C."/>
            <person name="Lage O.M."/>
        </authorList>
    </citation>
    <scope>NUCLEOTIDE SEQUENCE [LARGE SCALE GENOMIC DNA]</scope>
    <source>
        <strain evidence="2 3">LzC2</strain>
    </source>
</reference>
<gene>
    <name evidence="2" type="ORF">LzC2_36400</name>
</gene>
<dbReference type="InterPro" id="IPR051916">
    <property type="entry name" value="GPI-anchor_lipid_remodeler"/>
</dbReference>
<dbReference type="InterPro" id="IPR036691">
    <property type="entry name" value="Endo/exonu/phosph_ase_sf"/>
</dbReference>
<evidence type="ECO:0000259" key="1">
    <source>
        <dbReference type="Pfam" id="PF03372"/>
    </source>
</evidence>
<dbReference type="SUPFAM" id="SSF56219">
    <property type="entry name" value="DNase I-like"/>
    <property type="match status" value="1"/>
</dbReference>
<dbReference type="EMBL" id="WTPX01000164">
    <property type="protein sequence ID" value="NNJ27535.1"/>
    <property type="molecule type" value="Genomic_DNA"/>
</dbReference>
<dbReference type="PANTHER" id="PTHR14859">
    <property type="entry name" value="CALCOFLUOR WHITE HYPERSENSITIVE PROTEIN PRECURSOR"/>
    <property type="match status" value="1"/>
</dbReference>
<feature type="domain" description="Endonuclease/exonuclease/phosphatase" evidence="1">
    <location>
        <begin position="4"/>
        <end position="282"/>
    </location>
</feature>
<protein>
    <recommendedName>
        <fullName evidence="1">Endonuclease/exonuclease/phosphatase domain-containing protein</fullName>
    </recommendedName>
</protein>
<dbReference type="PANTHER" id="PTHR14859:SF15">
    <property type="entry name" value="ENDONUCLEASE_EXONUCLEASE_PHOSPHATASE DOMAIN-CONTAINING PROTEIN"/>
    <property type="match status" value="1"/>
</dbReference>
<keyword evidence="3" id="KW-1185">Reference proteome</keyword>
<evidence type="ECO:0000313" key="3">
    <source>
        <dbReference type="Proteomes" id="UP000609651"/>
    </source>
</evidence>
<sequence>MRVLSYNIHKGIGGRDRRYRLQRIKDVIAAAEPDVLCLQEVDRNVRRSRFDDQPHLLAEWFLGRHLPHIGPHPHTEPHSYGDSLARVEPGGEPRSGAVFQLNVSLTTGRTLPGGPHRGGYGNLIVSKRPILDAHSVDLTKGRRKKRGALVALLETAVGPLRLVNWHLGLMDGERHWQVRRLLDHELFHAVGRDLGGPLPTLLIGDSNDWRSTLMKGGLGDAGYDLLTNPAKRFRSFPAWLPTAALDRAFALGMSAESIAAAVCGAPGQADRRDGCHADASDHLPLVVDLPG</sequence>
<name>A0ABX1VHG8_9PLAN</name>
<dbReference type="InterPro" id="IPR005135">
    <property type="entry name" value="Endo/exonuclease/phosphatase"/>
</dbReference>
<dbReference type="Gene3D" id="3.60.10.10">
    <property type="entry name" value="Endonuclease/exonuclease/phosphatase"/>
    <property type="match status" value="1"/>
</dbReference>
<evidence type="ECO:0000313" key="2">
    <source>
        <dbReference type="EMBL" id="NNJ27535.1"/>
    </source>
</evidence>
<dbReference type="Pfam" id="PF03372">
    <property type="entry name" value="Exo_endo_phos"/>
    <property type="match status" value="1"/>
</dbReference>
<dbReference type="RefSeq" id="WP_246255131.1">
    <property type="nucleotide sequence ID" value="NZ_WTPX01000164.1"/>
</dbReference>
<comment type="caution">
    <text evidence="2">The sequence shown here is derived from an EMBL/GenBank/DDBJ whole genome shotgun (WGS) entry which is preliminary data.</text>
</comment>
<accession>A0ABX1VHG8</accession>